<evidence type="ECO:0000313" key="3">
    <source>
        <dbReference type="Proteomes" id="UP001388673"/>
    </source>
</evidence>
<feature type="region of interest" description="Disordered" evidence="1">
    <location>
        <begin position="86"/>
        <end position="106"/>
    </location>
</feature>
<comment type="caution">
    <text evidence="2">The sequence shown here is derived from an EMBL/GenBank/DDBJ whole genome shotgun (WGS) entry which is preliminary data.</text>
</comment>
<accession>A0AAW0Z6G6</accession>
<organism evidence="2 3">
    <name type="scientific">Kwoniella newhampshirensis</name>
    <dbReference type="NCBI Taxonomy" id="1651941"/>
    <lineage>
        <taxon>Eukaryota</taxon>
        <taxon>Fungi</taxon>
        <taxon>Dikarya</taxon>
        <taxon>Basidiomycota</taxon>
        <taxon>Agaricomycotina</taxon>
        <taxon>Tremellomycetes</taxon>
        <taxon>Tremellales</taxon>
        <taxon>Cryptococcaceae</taxon>
        <taxon>Kwoniella</taxon>
    </lineage>
</organism>
<dbReference type="KEGG" id="kne:92177645"/>
<keyword evidence="3" id="KW-1185">Reference proteome</keyword>
<dbReference type="GeneID" id="92177645"/>
<protein>
    <submittedName>
        <fullName evidence="2">Uncharacterized protein</fullName>
    </submittedName>
</protein>
<proteinExistence type="predicted"/>
<dbReference type="AlphaFoldDB" id="A0AAW0Z6G6"/>
<evidence type="ECO:0000256" key="1">
    <source>
        <dbReference type="SAM" id="MobiDB-lite"/>
    </source>
</evidence>
<dbReference type="Proteomes" id="UP001388673">
    <property type="component" value="Unassembled WGS sequence"/>
</dbReference>
<gene>
    <name evidence="2" type="ORF">IAR55_000385</name>
</gene>
<evidence type="ECO:0000313" key="2">
    <source>
        <dbReference type="EMBL" id="KAK8869817.1"/>
    </source>
</evidence>
<sequence length="163" mass="18056">MLLLLLATTTGIVPTILLALIKYAWTIINKLQRPNRASFDYSLDPKPVINDSAPFYDLDSSAPDDPTPSDDDCWSDCDSVSSLNMYNDPGMVDTEAEHSGQNGQDDFYPGLNVAEYMDSFLGLGKMDDTLGQGKDLDLGQEEQVYLQHERKRSGLRASSRDAK</sequence>
<name>A0AAW0Z6G6_9TREE</name>
<dbReference type="EMBL" id="JBCAWK010000001">
    <property type="protein sequence ID" value="KAK8869817.1"/>
    <property type="molecule type" value="Genomic_DNA"/>
</dbReference>
<dbReference type="RefSeq" id="XP_066806063.1">
    <property type="nucleotide sequence ID" value="XM_066943521.1"/>
</dbReference>
<reference evidence="2 3" key="1">
    <citation type="journal article" date="2024" name="bioRxiv">
        <title>Comparative genomics of Cryptococcus and Kwoniella reveals pathogenesis evolution and contrasting karyotype dynamics via intercentromeric recombination or chromosome fusion.</title>
        <authorList>
            <person name="Coelho M.A."/>
            <person name="David-Palma M."/>
            <person name="Shea T."/>
            <person name="Bowers K."/>
            <person name="McGinley-Smith S."/>
            <person name="Mohammad A.W."/>
            <person name="Gnirke A."/>
            <person name="Yurkov A.M."/>
            <person name="Nowrousian M."/>
            <person name="Sun S."/>
            <person name="Cuomo C.A."/>
            <person name="Heitman J."/>
        </authorList>
    </citation>
    <scope>NUCLEOTIDE SEQUENCE [LARGE SCALE GENOMIC DNA]</scope>
    <source>
        <strain evidence="2 3">CBS 13917</strain>
    </source>
</reference>